<reference evidence="1 2" key="1">
    <citation type="submission" date="2014-02" db="EMBL/GenBank/DDBJ databases">
        <title>Complete genome sequences of four novel Lactococcus lactis phages distantly related to the rare 1706 phage species.</title>
        <authorList>
            <person name="Kot W."/>
            <person name="Neve H."/>
            <person name="Vogensen F.K."/>
            <person name="Heller K.J."/>
            <person name="Hansen L.H."/>
        </authorList>
    </citation>
    <scope>NUCLEOTIDE SEQUENCE [LARGE SCALE GENOMIC DNA]</scope>
</reference>
<name>X4YGH3_9CAUD</name>
<protein>
    <submittedName>
        <fullName evidence="1">Uncharacterized protein</fullName>
    </submittedName>
</protein>
<dbReference type="EMBL" id="KJ489010">
    <property type="protein sequence ID" value="AHV82985.1"/>
    <property type="molecule type" value="Genomic_DNA"/>
</dbReference>
<gene>
    <name evidence="1" type="ORF">P078_0022</name>
</gene>
<sequence length="374" mass="40628">MINKFGQDIKGYPFDKAQSFASEERRTLNSLFGDTSGIVTGIGDQEGSLTTVGLQTTIGTVTIAAKGSWYRTDTPIKVTLPPSVSGYILARVDLSEENTSTGSASDGSYNYALNQVRFLVTTESPVKENLLLAGNIYDIILAKFTTSTTNAVVTDRREFAGRPLISSTGMIPIGRVIQGFRREGVNNAAGADKGWNFTQFIDTIGASYIPTRYLKNIYKGLWEGFRTCIFVDNGGINPSTNLGESIYCDINGTGTVTQLTGNGVNVNGYIRSVYYEKLNNGEWRKNSNGSLTENVMYDSLVGNVNGVNNATPNRPSSFFVEPGTAKVLFYSARLSTHPSGTTWKFEQNIDMTCYLAEGAKQSQILTSSGQHGEL</sequence>
<accession>X4YGH3</accession>
<proteinExistence type="predicted"/>
<keyword evidence="2" id="KW-1185">Reference proteome</keyword>
<evidence type="ECO:0000313" key="1">
    <source>
        <dbReference type="EMBL" id="AHV82985.1"/>
    </source>
</evidence>
<evidence type="ECO:0000313" key="2">
    <source>
        <dbReference type="Proteomes" id="UP000019791"/>
    </source>
</evidence>
<dbReference type="RefSeq" id="YP_009036847.1">
    <property type="nucleotide sequence ID" value="NC_024215.1"/>
</dbReference>
<dbReference type="Proteomes" id="UP000019791">
    <property type="component" value="Segment"/>
</dbReference>
<organism evidence="1 2">
    <name type="scientific">Lactococcus phage P078</name>
    <dbReference type="NCBI Taxonomy" id="1476886"/>
    <lineage>
        <taxon>Viruses</taxon>
        <taxon>Duplodnaviria</taxon>
        <taxon>Heunggongvirae</taxon>
        <taxon>Uroviricota</taxon>
        <taxon>Caudoviricetes</taxon>
        <taxon>Nevevirus</taxon>
        <taxon>Nevevirus P078</taxon>
    </lineage>
</organism>
<dbReference type="OrthoDB" id="3262at10239"/>
<dbReference type="Gene3D" id="2.60.520.10">
    <property type="entry name" value="Phage fibre proteins"/>
    <property type="match status" value="1"/>
</dbReference>
<dbReference type="GeneID" id="19527390"/>
<dbReference type="KEGG" id="vg:19527390"/>